<dbReference type="EMBL" id="BAABGA010000010">
    <property type="protein sequence ID" value="GAA4447132.1"/>
    <property type="molecule type" value="Genomic_DNA"/>
</dbReference>
<keyword evidence="2" id="KW-1185">Reference proteome</keyword>
<organism evidence="1 2">
    <name type="scientific">Novipirellula rosea</name>
    <dbReference type="NCBI Taxonomy" id="1031540"/>
    <lineage>
        <taxon>Bacteria</taxon>
        <taxon>Pseudomonadati</taxon>
        <taxon>Planctomycetota</taxon>
        <taxon>Planctomycetia</taxon>
        <taxon>Pirellulales</taxon>
        <taxon>Pirellulaceae</taxon>
        <taxon>Novipirellula</taxon>
    </lineage>
</organism>
<proteinExistence type="predicted"/>
<evidence type="ECO:0000313" key="2">
    <source>
        <dbReference type="Proteomes" id="UP001500840"/>
    </source>
</evidence>
<accession>A0ABP8MCJ8</accession>
<gene>
    <name evidence="1" type="ORF">GCM10023156_08830</name>
</gene>
<evidence type="ECO:0000313" key="1">
    <source>
        <dbReference type="EMBL" id="GAA4447132.1"/>
    </source>
</evidence>
<name>A0ABP8MCJ8_9BACT</name>
<dbReference type="RefSeq" id="WP_345319773.1">
    <property type="nucleotide sequence ID" value="NZ_BAABGA010000010.1"/>
</dbReference>
<reference evidence="2" key="1">
    <citation type="journal article" date="2019" name="Int. J. Syst. Evol. Microbiol.">
        <title>The Global Catalogue of Microorganisms (GCM) 10K type strain sequencing project: providing services to taxonomists for standard genome sequencing and annotation.</title>
        <authorList>
            <consortium name="The Broad Institute Genomics Platform"/>
            <consortium name="The Broad Institute Genome Sequencing Center for Infectious Disease"/>
            <person name="Wu L."/>
            <person name="Ma J."/>
        </authorList>
    </citation>
    <scope>NUCLEOTIDE SEQUENCE [LARGE SCALE GENOMIC DNA]</scope>
    <source>
        <strain evidence="2">JCM 17759</strain>
    </source>
</reference>
<dbReference type="Proteomes" id="UP001500840">
    <property type="component" value="Unassembled WGS sequence"/>
</dbReference>
<comment type="caution">
    <text evidence="1">The sequence shown here is derived from an EMBL/GenBank/DDBJ whole genome shotgun (WGS) entry which is preliminary data.</text>
</comment>
<sequence length="193" mass="21379">MDFDRALRSDSIRAQAYAALFLAAEGESGSPYIAQLLSRCKAIDLNVSELSNFEQRLVSHGAMSLSTIVNASGYDDANALHASILEWLLSLPTCRHIQIAGTSIHALSLLSVPPQETRTRLEELIGSARRPDDYPLVTCRGTAFRCLAEIDRQFVEPFLDTPACADHITLLTRWLENAPGDPNLIEELNWLTR</sequence>
<protein>
    <recommendedName>
        <fullName evidence="3">HEAT repeat protein</fullName>
    </recommendedName>
</protein>
<evidence type="ECO:0008006" key="3">
    <source>
        <dbReference type="Google" id="ProtNLM"/>
    </source>
</evidence>